<gene>
    <name evidence="1" type="ORF">FDA38_34265</name>
</gene>
<evidence type="ECO:0000313" key="2">
    <source>
        <dbReference type="Proteomes" id="UP000305836"/>
    </source>
</evidence>
<accession>A0A4U3LIK0</accession>
<reference evidence="1 2" key="1">
    <citation type="submission" date="2019-04" db="EMBL/GenBank/DDBJ databases">
        <title>Kribbella sp. NEAU-THZ 27 nov., a novel actinomycete isolated from soil.</title>
        <authorList>
            <person name="Duan L."/>
        </authorList>
    </citation>
    <scope>NUCLEOTIDE SEQUENCE [LARGE SCALE GENOMIC DNA]</scope>
    <source>
        <strain evidence="2">NEAU-THZ27</strain>
    </source>
</reference>
<keyword evidence="2" id="KW-1185">Reference proteome</keyword>
<proteinExistence type="predicted"/>
<dbReference type="AlphaFoldDB" id="A0A4U3LIK0"/>
<organism evidence="1 2">
    <name type="scientific">Kribbella jiaozuonensis</name>
    <dbReference type="NCBI Taxonomy" id="2575441"/>
    <lineage>
        <taxon>Bacteria</taxon>
        <taxon>Bacillati</taxon>
        <taxon>Actinomycetota</taxon>
        <taxon>Actinomycetes</taxon>
        <taxon>Propionibacteriales</taxon>
        <taxon>Kribbellaceae</taxon>
        <taxon>Kribbella</taxon>
    </lineage>
</organism>
<name>A0A4U3LIK0_9ACTN</name>
<comment type="caution">
    <text evidence="1">The sequence shown here is derived from an EMBL/GenBank/DDBJ whole genome shotgun (WGS) entry which is preliminary data.</text>
</comment>
<dbReference type="RefSeq" id="WP_137258319.1">
    <property type="nucleotide sequence ID" value="NZ_JBHSPQ010000005.1"/>
</dbReference>
<dbReference type="Proteomes" id="UP000305836">
    <property type="component" value="Unassembled WGS sequence"/>
</dbReference>
<protein>
    <submittedName>
        <fullName evidence="1">Uncharacterized protein</fullName>
    </submittedName>
</protein>
<evidence type="ECO:0000313" key="1">
    <source>
        <dbReference type="EMBL" id="TKK75465.1"/>
    </source>
</evidence>
<dbReference type="OrthoDB" id="5521008at2"/>
<sequence length="99" mass="11023">MSDQIRIPISTMKRSARVLLDHVEQLEGESVAIDKDFFWAIPPDQLYDVSHEPSDFTVGQLSECLERAEAIVAQPSDATSYGLVWLAELIRAVGYSVVT</sequence>
<dbReference type="EMBL" id="SZPZ01000005">
    <property type="protein sequence ID" value="TKK75465.1"/>
    <property type="molecule type" value="Genomic_DNA"/>
</dbReference>